<keyword evidence="3" id="KW-1185">Reference proteome</keyword>
<dbReference type="Proteomes" id="UP000235945">
    <property type="component" value="Unassembled WGS sequence"/>
</dbReference>
<organism evidence="2 3">
    <name type="scientific">Streptomyces eurocidicus</name>
    <name type="common">Streptoverticillium eurocidicus</name>
    <dbReference type="NCBI Taxonomy" id="66423"/>
    <lineage>
        <taxon>Bacteria</taxon>
        <taxon>Bacillati</taxon>
        <taxon>Actinomycetota</taxon>
        <taxon>Actinomycetes</taxon>
        <taxon>Kitasatosporales</taxon>
        <taxon>Streptomycetaceae</taxon>
        <taxon>Streptomyces</taxon>
    </lineage>
</organism>
<proteinExistence type="predicted"/>
<dbReference type="OrthoDB" id="4146319at2"/>
<accession>A0A2N8NSX4</accession>
<evidence type="ECO:0000313" key="3">
    <source>
        <dbReference type="Proteomes" id="UP000235945"/>
    </source>
</evidence>
<feature type="coiled-coil region" evidence="1">
    <location>
        <begin position="209"/>
        <end position="276"/>
    </location>
</feature>
<dbReference type="AlphaFoldDB" id="A0A2N8NSX4"/>
<comment type="caution">
    <text evidence="2">The sequence shown here is derived from an EMBL/GenBank/DDBJ whole genome shotgun (WGS) entry which is preliminary data.</text>
</comment>
<protein>
    <submittedName>
        <fullName evidence="2">Cellulose-binding protein</fullName>
    </submittedName>
</protein>
<keyword evidence="1" id="KW-0175">Coiled coil</keyword>
<dbReference type="EMBL" id="LGUI01000007">
    <property type="protein sequence ID" value="PNE31868.1"/>
    <property type="molecule type" value="Genomic_DNA"/>
</dbReference>
<reference evidence="3" key="1">
    <citation type="submission" date="2015-07" db="EMBL/GenBank/DDBJ databases">
        <authorList>
            <person name="Graham D.E."/>
            <person name="Giannone R.J."/>
            <person name="Gulvik C.A."/>
            <person name="Hettich R.L."/>
            <person name="Klingeman D.M."/>
            <person name="Mahan K.M."/>
            <person name="Parry R.J."/>
            <person name="Spain J.C."/>
        </authorList>
    </citation>
    <scope>NUCLEOTIDE SEQUENCE [LARGE SCALE GENOMIC DNA]</scope>
    <source>
        <strain evidence="3">ATCC 27428</strain>
    </source>
</reference>
<gene>
    <name evidence="2" type="ORF">AF335_21375</name>
</gene>
<evidence type="ECO:0000256" key="1">
    <source>
        <dbReference type="SAM" id="Coils"/>
    </source>
</evidence>
<sequence>MSASVSPDGFSVVRGRGYRPDQVERALAEYARRRDDAWERAARLTVLAREMEDEVARLAQVVAQLPPQTYEQLGHRAQGLLFTAQAEAAGLRERAEAASVELMDTAEGHARAVRDSAHEHAVAVRAEAEDWGRRALEAAEAVAEDVGAVARREVKERREESLAALKEMRQRTAAVLADQEKGHAERWETAGREIAEREAALDVRIAAMEEYARNALAEAQRRYAEAEEAARHGQEDAEAQGVALISHARVREERVARDTERVLREHDERREELRAHMAHVRHSLAALTGKPVAEDLGAGEL</sequence>
<evidence type="ECO:0000313" key="2">
    <source>
        <dbReference type="EMBL" id="PNE31868.1"/>
    </source>
</evidence>
<name>A0A2N8NSX4_STREU</name>